<name>A0ABW2E5B6_9ACTN</name>
<accession>A0ABW2E5B6</accession>
<reference evidence="2" key="1">
    <citation type="journal article" date="2019" name="Int. J. Syst. Evol. Microbiol.">
        <title>The Global Catalogue of Microorganisms (GCM) 10K type strain sequencing project: providing services to taxonomists for standard genome sequencing and annotation.</title>
        <authorList>
            <consortium name="The Broad Institute Genomics Platform"/>
            <consortium name="The Broad Institute Genome Sequencing Center for Infectious Disease"/>
            <person name="Wu L."/>
            <person name="Ma J."/>
        </authorList>
    </citation>
    <scope>NUCLEOTIDE SEQUENCE [LARGE SCALE GENOMIC DNA]</scope>
    <source>
        <strain evidence="2">JCM 4855</strain>
    </source>
</reference>
<proteinExistence type="predicted"/>
<sequence>MAEQEPLSGSLLQFSLFEAAMSAHYVGLATLSDHQVAQLTVPLQRVPLRPFWPRASIRFYVAPGLVLYLGDAVEVGKFDLWAGATRRSALQALAESDVKWSRFDG</sequence>
<evidence type="ECO:0000313" key="2">
    <source>
        <dbReference type="Proteomes" id="UP001596409"/>
    </source>
</evidence>
<dbReference type="RefSeq" id="WP_189875876.1">
    <property type="nucleotide sequence ID" value="NZ_BMWA01000018.1"/>
</dbReference>
<keyword evidence="2" id="KW-1185">Reference proteome</keyword>
<dbReference type="Proteomes" id="UP001596409">
    <property type="component" value="Unassembled WGS sequence"/>
</dbReference>
<dbReference type="EMBL" id="JBHSYM010000049">
    <property type="protein sequence ID" value="MFC7014552.1"/>
    <property type="molecule type" value="Genomic_DNA"/>
</dbReference>
<evidence type="ECO:0000313" key="1">
    <source>
        <dbReference type="EMBL" id="MFC7014552.1"/>
    </source>
</evidence>
<gene>
    <name evidence="1" type="ORF">ACFQMH_23135</name>
</gene>
<comment type="caution">
    <text evidence="1">The sequence shown here is derived from an EMBL/GenBank/DDBJ whole genome shotgun (WGS) entry which is preliminary data.</text>
</comment>
<organism evidence="1 2">
    <name type="scientific">Streptomyces viridiviolaceus</name>
    <dbReference type="NCBI Taxonomy" id="68282"/>
    <lineage>
        <taxon>Bacteria</taxon>
        <taxon>Bacillati</taxon>
        <taxon>Actinomycetota</taxon>
        <taxon>Actinomycetes</taxon>
        <taxon>Kitasatosporales</taxon>
        <taxon>Streptomycetaceae</taxon>
        <taxon>Streptomyces</taxon>
    </lineage>
</organism>
<protein>
    <submittedName>
        <fullName evidence="1">Uncharacterized protein</fullName>
    </submittedName>
</protein>